<feature type="domain" description="HTH tetR-type" evidence="5">
    <location>
        <begin position="6"/>
        <end position="66"/>
    </location>
</feature>
<evidence type="ECO:0000256" key="4">
    <source>
        <dbReference type="PROSITE-ProRule" id="PRU00335"/>
    </source>
</evidence>
<dbReference type="InterPro" id="IPR009057">
    <property type="entry name" value="Homeodomain-like_sf"/>
</dbReference>
<dbReference type="GO" id="GO:0003700">
    <property type="term" value="F:DNA-binding transcription factor activity"/>
    <property type="evidence" value="ECO:0007669"/>
    <property type="project" value="TreeGrafter"/>
</dbReference>
<dbReference type="GO" id="GO:0000976">
    <property type="term" value="F:transcription cis-regulatory region binding"/>
    <property type="evidence" value="ECO:0007669"/>
    <property type="project" value="TreeGrafter"/>
</dbReference>
<dbReference type="Proteomes" id="UP000326852">
    <property type="component" value="Unassembled WGS sequence"/>
</dbReference>
<dbReference type="PANTHER" id="PTHR30055:SF238">
    <property type="entry name" value="MYCOFACTOCIN BIOSYNTHESIS TRANSCRIPTIONAL REGULATOR MFTR-RELATED"/>
    <property type="match status" value="1"/>
</dbReference>
<dbReference type="PROSITE" id="PS50977">
    <property type="entry name" value="HTH_TETR_2"/>
    <property type="match status" value="1"/>
</dbReference>
<protein>
    <submittedName>
        <fullName evidence="6">TetR family transcriptional regulator</fullName>
    </submittedName>
</protein>
<dbReference type="PANTHER" id="PTHR30055">
    <property type="entry name" value="HTH-TYPE TRANSCRIPTIONAL REGULATOR RUTR"/>
    <property type="match status" value="1"/>
</dbReference>
<dbReference type="SUPFAM" id="SSF46689">
    <property type="entry name" value="Homeodomain-like"/>
    <property type="match status" value="1"/>
</dbReference>
<organism evidence="6 7">
    <name type="scientific">Arthrobacter yangruifuii</name>
    <dbReference type="NCBI Taxonomy" id="2606616"/>
    <lineage>
        <taxon>Bacteria</taxon>
        <taxon>Bacillati</taxon>
        <taxon>Actinomycetota</taxon>
        <taxon>Actinomycetes</taxon>
        <taxon>Micrococcales</taxon>
        <taxon>Micrococcaceae</taxon>
        <taxon>Arthrobacter</taxon>
    </lineage>
</organism>
<dbReference type="Gene3D" id="1.10.357.10">
    <property type="entry name" value="Tetracycline Repressor, domain 2"/>
    <property type="match status" value="1"/>
</dbReference>
<accession>A0A5N6MRW1</accession>
<dbReference type="PROSITE" id="PS01081">
    <property type="entry name" value="HTH_TETR_1"/>
    <property type="match status" value="1"/>
</dbReference>
<name>A0A5N6MRW1_9MICC</name>
<sequence>MPRWNPDPQERLVTAAVELFRQHGYDAVTVTDIAEKAGLTRRSFFRHFSDKREVLFAGSRGNIPRITRLVEEYAPDVTAREAVMGALAQVGDYLLADPAAQALRQDLIDDSLELQERERTKLADMAAALAAGLVLRGTPPADAHSIGVFSAGIFHSAYVRTLRNEPPGSFADQLHASAAVIARFLTE</sequence>
<proteinExistence type="predicted"/>
<feature type="DNA-binding region" description="H-T-H motif" evidence="4">
    <location>
        <begin position="29"/>
        <end position="48"/>
    </location>
</feature>
<dbReference type="PRINTS" id="PR00455">
    <property type="entry name" value="HTHTETR"/>
</dbReference>
<dbReference type="RefSeq" id="WP_152271178.1">
    <property type="nucleotide sequence ID" value="NZ_VTFX01000001.1"/>
</dbReference>
<evidence type="ECO:0000313" key="6">
    <source>
        <dbReference type="EMBL" id="KAD4059925.1"/>
    </source>
</evidence>
<dbReference type="Pfam" id="PF00440">
    <property type="entry name" value="TetR_N"/>
    <property type="match status" value="1"/>
</dbReference>
<dbReference type="InterPro" id="IPR023772">
    <property type="entry name" value="DNA-bd_HTH_TetR-type_CS"/>
</dbReference>
<keyword evidence="1" id="KW-0805">Transcription regulation</keyword>
<keyword evidence="7" id="KW-1185">Reference proteome</keyword>
<dbReference type="AlphaFoldDB" id="A0A5N6MRW1"/>
<evidence type="ECO:0000256" key="1">
    <source>
        <dbReference type="ARBA" id="ARBA00023015"/>
    </source>
</evidence>
<evidence type="ECO:0000259" key="5">
    <source>
        <dbReference type="PROSITE" id="PS50977"/>
    </source>
</evidence>
<evidence type="ECO:0000256" key="2">
    <source>
        <dbReference type="ARBA" id="ARBA00023125"/>
    </source>
</evidence>
<keyword evidence="3" id="KW-0804">Transcription</keyword>
<dbReference type="EMBL" id="VTFX01000001">
    <property type="protein sequence ID" value="KAD4059925.1"/>
    <property type="molecule type" value="Genomic_DNA"/>
</dbReference>
<evidence type="ECO:0000313" key="7">
    <source>
        <dbReference type="Proteomes" id="UP000326852"/>
    </source>
</evidence>
<keyword evidence="2 4" id="KW-0238">DNA-binding</keyword>
<evidence type="ECO:0000256" key="3">
    <source>
        <dbReference type="ARBA" id="ARBA00023163"/>
    </source>
</evidence>
<reference evidence="6 7" key="1">
    <citation type="submission" date="2019-08" db="EMBL/GenBank/DDBJ databases">
        <title>Arthrobacter sp. nov., isolated from plateau pika and Tibetan wild ass.</title>
        <authorList>
            <person name="Ge Y."/>
        </authorList>
    </citation>
    <scope>NUCLEOTIDE SEQUENCE [LARGE SCALE GENOMIC DNA]</scope>
    <source>
        <strain evidence="6 7">785</strain>
    </source>
</reference>
<comment type="caution">
    <text evidence="6">The sequence shown here is derived from an EMBL/GenBank/DDBJ whole genome shotgun (WGS) entry which is preliminary data.</text>
</comment>
<gene>
    <name evidence="6" type="ORF">GD627_02245</name>
</gene>
<dbReference type="InterPro" id="IPR001647">
    <property type="entry name" value="HTH_TetR"/>
</dbReference>
<dbReference type="InterPro" id="IPR050109">
    <property type="entry name" value="HTH-type_TetR-like_transc_reg"/>
</dbReference>